<evidence type="ECO:0000313" key="2">
    <source>
        <dbReference type="Proteomes" id="UP000321794"/>
    </source>
</evidence>
<protein>
    <submittedName>
        <fullName evidence="1">Uncharacterized protein</fullName>
    </submittedName>
</protein>
<organism evidence="1 2">
    <name type="scientific">Levilactobacillus zymae</name>
    <dbReference type="NCBI Taxonomy" id="267363"/>
    <lineage>
        <taxon>Bacteria</taxon>
        <taxon>Bacillati</taxon>
        <taxon>Bacillota</taxon>
        <taxon>Bacilli</taxon>
        <taxon>Lactobacillales</taxon>
        <taxon>Lactobacillaceae</taxon>
        <taxon>Levilactobacillus</taxon>
    </lineage>
</organism>
<accession>A0ABQ0WXI8</accession>
<dbReference type="EMBL" id="BJZK01000018">
    <property type="protein sequence ID" value="GEO72416.1"/>
    <property type="molecule type" value="Genomic_DNA"/>
</dbReference>
<dbReference type="Proteomes" id="UP000321794">
    <property type="component" value="Unassembled WGS sequence"/>
</dbReference>
<sequence>MNEYFSDNIHISSDYQLPSRGNAAVGHGMGRLNFQSKVVWIVAKREIQRSSIGGKMNKWVS</sequence>
<keyword evidence="2" id="KW-1185">Reference proteome</keyword>
<gene>
    <name evidence="1" type="ORF">LZY01_15840</name>
</gene>
<reference evidence="1 2" key="1">
    <citation type="submission" date="2019-07" db="EMBL/GenBank/DDBJ databases">
        <title>Whole genome shotgun sequence of Lactobacillus zymae NBRC 107157.</title>
        <authorList>
            <person name="Hosoyama A."/>
            <person name="Uohara A."/>
            <person name="Ohji S."/>
            <person name="Ichikawa N."/>
        </authorList>
    </citation>
    <scope>NUCLEOTIDE SEQUENCE [LARGE SCALE GENOMIC DNA]</scope>
    <source>
        <strain evidence="1 2">NBRC 107157</strain>
    </source>
</reference>
<name>A0ABQ0WXI8_9LACO</name>
<comment type="caution">
    <text evidence="1">The sequence shown here is derived from an EMBL/GenBank/DDBJ whole genome shotgun (WGS) entry which is preliminary data.</text>
</comment>
<proteinExistence type="predicted"/>
<evidence type="ECO:0000313" key="1">
    <source>
        <dbReference type="EMBL" id="GEO72416.1"/>
    </source>
</evidence>